<dbReference type="RefSeq" id="WP_177716802.1">
    <property type="nucleotide sequence ID" value="NZ_JACRSQ010000001.1"/>
</dbReference>
<gene>
    <name evidence="2" type="ORF">H8730_01315</name>
</gene>
<keyword evidence="1" id="KW-1133">Transmembrane helix</keyword>
<evidence type="ECO:0000256" key="1">
    <source>
        <dbReference type="SAM" id="Phobius"/>
    </source>
</evidence>
<feature type="transmembrane region" description="Helical" evidence="1">
    <location>
        <begin position="106"/>
        <end position="127"/>
    </location>
</feature>
<dbReference type="EMBL" id="JACRSQ010000001">
    <property type="protein sequence ID" value="MBC8542190.1"/>
    <property type="molecule type" value="Genomic_DNA"/>
</dbReference>
<feature type="transmembrane region" description="Helical" evidence="1">
    <location>
        <begin position="12"/>
        <end position="36"/>
    </location>
</feature>
<accession>A0A926DRY0</accession>
<evidence type="ECO:0000313" key="2">
    <source>
        <dbReference type="EMBL" id="MBC8542190.1"/>
    </source>
</evidence>
<protein>
    <submittedName>
        <fullName evidence="2">Uncharacterized protein</fullName>
    </submittedName>
</protein>
<keyword evidence="3" id="KW-1185">Reference proteome</keyword>
<organism evidence="2 3">
    <name type="scientific">Bianquea renquensis</name>
    <dbReference type="NCBI Taxonomy" id="2763661"/>
    <lineage>
        <taxon>Bacteria</taxon>
        <taxon>Bacillati</taxon>
        <taxon>Bacillota</taxon>
        <taxon>Clostridia</taxon>
        <taxon>Eubacteriales</taxon>
        <taxon>Bianqueaceae</taxon>
        <taxon>Bianquea</taxon>
    </lineage>
</organism>
<dbReference type="AlphaFoldDB" id="A0A926DRY0"/>
<keyword evidence="1" id="KW-0472">Membrane</keyword>
<evidence type="ECO:0000313" key="3">
    <source>
        <dbReference type="Proteomes" id="UP000657006"/>
    </source>
</evidence>
<feature type="transmembrane region" description="Helical" evidence="1">
    <location>
        <begin position="48"/>
        <end position="65"/>
    </location>
</feature>
<comment type="caution">
    <text evidence="2">The sequence shown here is derived from an EMBL/GenBank/DDBJ whole genome shotgun (WGS) entry which is preliminary data.</text>
</comment>
<name>A0A926DRY0_9FIRM</name>
<dbReference type="Proteomes" id="UP000657006">
    <property type="component" value="Unassembled WGS sequence"/>
</dbReference>
<proteinExistence type="predicted"/>
<reference evidence="2" key="1">
    <citation type="submission" date="2020-08" db="EMBL/GenBank/DDBJ databases">
        <title>Genome public.</title>
        <authorList>
            <person name="Liu C."/>
            <person name="Sun Q."/>
        </authorList>
    </citation>
    <scope>NUCLEOTIDE SEQUENCE</scope>
    <source>
        <strain evidence="2">NSJ-32</strain>
    </source>
</reference>
<sequence>MEHSWKLNTIALSVLAIILAYMGYTTLVFLILGFAVIALKDEELTKNILDVFLLTLVISIITSLLRTISNGIYNFFAGIVSDAALDAWYYGMARAFYSFGSFIRKVFNFIIGLINLGELVLVILFLLDVIKHKNKGIPFIRKFTNKFFIGVQESVAKEEKQDPPASSQQ</sequence>
<keyword evidence="1" id="KW-0812">Transmembrane</keyword>
<feature type="transmembrane region" description="Helical" evidence="1">
    <location>
        <begin position="72"/>
        <end position="91"/>
    </location>
</feature>